<keyword evidence="10 13" id="KW-0496">Mitochondrion</keyword>
<evidence type="ECO:0000256" key="9">
    <source>
        <dbReference type="ARBA" id="ARBA00022946"/>
    </source>
</evidence>
<evidence type="ECO:0000313" key="16">
    <source>
        <dbReference type="EMBL" id="KAK5087184.1"/>
    </source>
</evidence>
<evidence type="ECO:0000256" key="11">
    <source>
        <dbReference type="ARBA" id="ARBA00023315"/>
    </source>
</evidence>
<reference evidence="16 17" key="1">
    <citation type="submission" date="2023-08" db="EMBL/GenBank/DDBJ databases">
        <title>Black Yeasts Isolated from many extreme environments.</title>
        <authorList>
            <person name="Coleine C."/>
            <person name="Stajich J.E."/>
            <person name="Selbmann L."/>
        </authorList>
    </citation>
    <scope>NUCLEOTIDE SEQUENCE [LARGE SCALE GENOMIC DNA]</scope>
    <source>
        <strain evidence="16 17">CCFEE 5910</strain>
    </source>
</reference>
<dbReference type="Pfam" id="PF04768">
    <property type="entry name" value="NAT"/>
    <property type="match status" value="1"/>
</dbReference>
<dbReference type="Proteomes" id="UP001309876">
    <property type="component" value="Unassembled WGS sequence"/>
</dbReference>
<feature type="region of interest" description="Disordered" evidence="14">
    <location>
        <begin position="104"/>
        <end position="126"/>
    </location>
</feature>
<keyword evidence="7 13" id="KW-0028">Amino-acid biosynthesis</keyword>
<comment type="similarity">
    <text evidence="4 13">Belongs to the acetyltransferase family.</text>
</comment>
<proteinExistence type="inferred from homology"/>
<dbReference type="EMBL" id="JAVRRJ010000003">
    <property type="protein sequence ID" value="KAK5087184.1"/>
    <property type="molecule type" value="Genomic_DNA"/>
</dbReference>
<comment type="catalytic activity">
    <reaction evidence="12 13">
        <text>L-glutamate + acetyl-CoA = N-acetyl-L-glutamate + CoA + H(+)</text>
        <dbReference type="Rhea" id="RHEA:24292"/>
        <dbReference type="ChEBI" id="CHEBI:15378"/>
        <dbReference type="ChEBI" id="CHEBI:29985"/>
        <dbReference type="ChEBI" id="CHEBI:44337"/>
        <dbReference type="ChEBI" id="CHEBI:57287"/>
        <dbReference type="ChEBI" id="CHEBI:57288"/>
        <dbReference type="EC" id="2.3.1.1"/>
    </reaction>
</comment>
<evidence type="ECO:0000256" key="6">
    <source>
        <dbReference type="ARBA" id="ARBA00018802"/>
    </source>
</evidence>
<dbReference type="PANTHER" id="PTHR23342">
    <property type="entry name" value="N-ACETYLGLUTAMATE SYNTHASE"/>
    <property type="match status" value="1"/>
</dbReference>
<keyword evidence="17" id="KW-1185">Reference proteome</keyword>
<evidence type="ECO:0000256" key="10">
    <source>
        <dbReference type="ARBA" id="ARBA00023128"/>
    </source>
</evidence>
<dbReference type="EC" id="2.3.1.1" evidence="5 13"/>
<evidence type="ECO:0000256" key="14">
    <source>
        <dbReference type="SAM" id="MobiDB-lite"/>
    </source>
</evidence>
<dbReference type="InterPro" id="IPR006855">
    <property type="entry name" value="Vertebrate-like_GNAT_dom"/>
</dbReference>
<evidence type="ECO:0000256" key="7">
    <source>
        <dbReference type="ARBA" id="ARBA00022605"/>
    </source>
</evidence>
<dbReference type="GO" id="GO:0005759">
    <property type="term" value="C:mitochondrial matrix"/>
    <property type="evidence" value="ECO:0007669"/>
    <property type="project" value="TreeGrafter"/>
</dbReference>
<dbReference type="FunFam" id="3.40.630.30:FF:000049">
    <property type="entry name" value="Amino-acid acetyltransferase, mitochondrial"/>
    <property type="match status" value="1"/>
</dbReference>
<keyword evidence="8 13" id="KW-0808">Transferase</keyword>
<dbReference type="PANTHER" id="PTHR23342:SF4">
    <property type="entry name" value="AMINO-ACID ACETYLTRANSFERASE, MITOCHONDRIAL"/>
    <property type="match status" value="1"/>
</dbReference>
<name>A0AAN7T3T4_9EURO</name>
<dbReference type="GO" id="GO:0004042">
    <property type="term" value="F:L-glutamate N-acetyltransferase activity"/>
    <property type="evidence" value="ECO:0007669"/>
    <property type="project" value="InterPro"/>
</dbReference>
<dbReference type="PIRSF" id="PIRSF007892">
    <property type="entry name" value="NAGS_fungal"/>
    <property type="match status" value="1"/>
</dbReference>
<evidence type="ECO:0000256" key="2">
    <source>
        <dbReference type="ARBA" id="ARBA00004173"/>
    </source>
</evidence>
<sequence length="651" mass="71500">MSLKLCHRGHSMCNCLHRRTSSVELTSLQCCKRTSTSQYRRHTSSAAAAPARQVQEYVQRGSHSGATGPLGLQAQQKQADREFFADVLSSAATKRDAKAYLNRLKSPAKTKSIPSKSRPSKPGSYVNVGNLFRGSRAAEMSPVFSQSPTVEMEFQETETLHVALVKIKDLTNLAQEMLDGIAETLNQLNRLSISPCVVIEPSTQDRKQLSEGIDRLVNVINKSGDIARPVDNLFSTRNTGQLRITNSNLLFRPLRKSKIPVIGNVAYNEDEQSMCLVTANSAVLALIKELAGLNVKPPVDEDNLADTSTTRDVQKQVSLDRIITIDSAGGIPNTKAADGRHVFLNLDQEYEVVRSSLQAKGDTASAILHSSNLDLLKQALDLLPHSSSGLMTTYEEAANSNKASQSRSASNVGTRRSKNALIHNLLTDKPAYSSSLPLGRLAKNSLAAAEPSVSHSSFIKRGMPLTIFPNPFETPWTPTAPRLKLTDPRIDLPRLVHLIEDSFNRKLDVGHYLNRVNNRIAGVIIAGEYEGGAILTWETPSGTSNTQPVPYLDKFAVLKRSQGAGGVADIVFNGMVRSCFPNGVCWRSRKDNPVNKWYFERSRGTWKLPGQNWTMFWTTPGVERGGEVFKGYESVCRGVMPSWADSKKPAD</sequence>
<dbReference type="Gene3D" id="3.40.630.30">
    <property type="match status" value="1"/>
</dbReference>
<protein>
    <recommendedName>
        <fullName evidence="6 13">Amino-acid acetyltransferase, mitochondrial</fullName>
        <ecNumber evidence="5 13">2.3.1.1</ecNumber>
    </recommendedName>
    <alternativeName>
        <fullName evidence="13">Glutamate N-acetyltransferase</fullName>
    </alternativeName>
    <alternativeName>
        <fullName evidence="13">N-acetylglutamate synthase</fullName>
    </alternativeName>
</protein>
<dbReference type="AlphaFoldDB" id="A0AAN7T3T4"/>
<evidence type="ECO:0000259" key="15">
    <source>
        <dbReference type="PROSITE" id="PS51731"/>
    </source>
</evidence>
<comment type="caution">
    <text evidence="16">The sequence shown here is derived from an EMBL/GenBank/DDBJ whole genome shotgun (WGS) entry which is preliminary data.</text>
</comment>
<comment type="pathway">
    <text evidence="3 13">Amino-acid biosynthesis; L-arginine biosynthesis; N(2)-acetyl-L-ornithine from L-glutamate: step 1/4.</text>
</comment>
<evidence type="ECO:0000256" key="12">
    <source>
        <dbReference type="ARBA" id="ARBA00048372"/>
    </source>
</evidence>
<evidence type="ECO:0000256" key="5">
    <source>
        <dbReference type="ARBA" id="ARBA00012697"/>
    </source>
</evidence>
<feature type="compositionally biased region" description="Low complexity" evidence="14">
    <location>
        <begin position="111"/>
        <end position="124"/>
    </location>
</feature>
<dbReference type="GO" id="GO:0006526">
    <property type="term" value="P:L-arginine biosynthetic process"/>
    <property type="evidence" value="ECO:0007669"/>
    <property type="project" value="TreeGrafter"/>
</dbReference>
<comment type="function">
    <text evidence="1 13">N-acetylglutamate synthase involved in arginine biosynthesis.</text>
</comment>
<organism evidence="16 17">
    <name type="scientific">Lithohypha guttulata</name>
    <dbReference type="NCBI Taxonomy" id="1690604"/>
    <lineage>
        <taxon>Eukaryota</taxon>
        <taxon>Fungi</taxon>
        <taxon>Dikarya</taxon>
        <taxon>Ascomycota</taxon>
        <taxon>Pezizomycotina</taxon>
        <taxon>Eurotiomycetes</taxon>
        <taxon>Chaetothyriomycetidae</taxon>
        <taxon>Chaetothyriales</taxon>
        <taxon>Trichomeriaceae</taxon>
        <taxon>Lithohypha</taxon>
    </lineage>
</organism>
<comment type="subcellular location">
    <subcellularLocation>
        <location evidence="2 13">Mitochondrion</location>
    </subcellularLocation>
</comment>
<gene>
    <name evidence="16" type="primary">ARG2</name>
    <name evidence="16" type="ORF">LTR05_004355</name>
</gene>
<evidence type="ECO:0000313" key="17">
    <source>
        <dbReference type="Proteomes" id="UP001309876"/>
    </source>
</evidence>
<evidence type="ECO:0000256" key="3">
    <source>
        <dbReference type="ARBA" id="ARBA00004925"/>
    </source>
</evidence>
<evidence type="ECO:0000256" key="8">
    <source>
        <dbReference type="ARBA" id="ARBA00022679"/>
    </source>
</evidence>
<dbReference type="GO" id="GO:0006592">
    <property type="term" value="P:ornithine biosynthetic process"/>
    <property type="evidence" value="ECO:0007669"/>
    <property type="project" value="TreeGrafter"/>
</dbReference>
<evidence type="ECO:0000256" key="4">
    <source>
        <dbReference type="ARBA" id="ARBA00008694"/>
    </source>
</evidence>
<dbReference type="PROSITE" id="PS51731">
    <property type="entry name" value="GNAT_NAGS"/>
    <property type="match status" value="1"/>
</dbReference>
<dbReference type="CDD" id="cd04266">
    <property type="entry name" value="DUF619-NAGS-FABP"/>
    <property type="match status" value="1"/>
</dbReference>
<evidence type="ECO:0000256" key="13">
    <source>
        <dbReference type="PIRNR" id="PIRNR007892"/>
    </source>
</evidence>
<feature type="domain" description="N-acetyltransferase" evidence="15">
    <location>
        <begin position="479"/>
        <end position="641"/>
    </location>
</feature>
<keyword evidence="9" id="KW-0809">Transit peptide</keyword>
<dbReference type="InterPro" id="IPR011190">
    <property type="entry name" value="GlcNAc_Synth_fun"/>
</dbReference>
<accession>A0AAN7T3T4</accession>
<evidence type="ECO:0000256" key="1">
    <source>
        <dbReference type="ARBA" id="ARBA00002294"/>
    </source>
</evidence>
<keyword evidence="11 13" id="KW-0012">Acyltransferase</keyword>